<dbReference type="SMART" id="SM01179">
    <property type="entry name" value="DUF862"/>
    <property type="match status" value="1"/>
</dbReference>
<name>A0A9P7ZIL2_9HYPO</name>
<accession>A0A9P7ZIL2</accession>
<dbReference type="GO" id="GO:0006508">
    <property type="term" value="P:proteolysis"/>
    <property type="evidence" value="ECO:0007669"/>
    <property type="project" value="UniProtKB-KW"/>
</dbReference>
<dbReference type="InterPro" id="IPR036249">
    <property type="entry name" value="Thioredoxin-like_sf"/>
</dbReference>
<dbReference type="GO" id="GO:0008233">
    <property type="term" value="F:peptidase activity"/>
    <property type="evidence" value="ECO:0007669"/>
    <property type="project" value="UniProtKB-KW"/>
</dbReference>
<protein>
    <submittedName>
        <fullName evidence="6">PPPDE putative peptidase domain-containing protein</fullName>
    </submittedName>
</protein>
<dbReference type="Gene3D" id="3.40.30.10">
    <property type="entry name" value="Glutaredoxin"/>
    <property type="match status" value="1"/>
</dbReference>
<gene>
    <name evidence="6" type="ORF">F5Z01DRAFT_181737</name>
</gene>
<evidence type="ECO:0000259" key="5">
    <source>
        <dbReference type="PROSITE" id="PS51858"/>
    </source>
</evidence>
<dbReference type="RefSeq" id="XP_046116683.1">
    <property type="nucleotide sequence ID" value="XM_046257962.1"/>
</dbReference>
<reference evidence="6" key="1">
    <citation type="journal article" date="2021" name="IMA Fungus">
        <title>Genomic characterization of three marine fungi, including Emericellopsis atlantica sp. nov. with signatures of a generalist lifestyle and marine biomass degradation.</title>
        <authorList>
            <person name="Hagestad O.C."/>
            <person name="Hou L."/>
            <person name="Andersen J.H."/>
            <person name="Hansen E.H."/>
            <person name="Altermark B."/>
            <person name="Li C."/>
            <person name="Kuhnert E."/>
            <person name="Cox R.J."/>
            <person name="Crous P.W."/>
            <person name="Spatafora J.W."/>
            <person name="Lail K."/>
            <person name="Amirebrahimi M."/>
            <person name="Lipzen A."/>
            <person name="Pangilinan J."/>
            <person name="Andreopoulos W."/>
            <person name="Hayes R.D."/>
            <person name="Ng V."/>
            <person name="Grigoriev I.V."/>
            <person name="Jackson S.A."/>
            <person name="Sutton T.D.S."/>
            <person name="Dobson A.D.W."/>
            <person name="Rama T."/>
        </authorList>
    </citation>
    <scope>NUCLEOTIDE SEQUENCE</scope>
    <source>
        <strain evidence="6">TS7</strain>
    </source>
</reference>
<dbReference type="PANTHER" id="PTHR12378:SF7">
    <property type="entry name" value="DESUMOYLATING ISOPEPTIDASE 1"/>
    <property type="match status" value="1"/>
</dbReference>
<dbReference type="Pfam" id="PF08324">
    <property type="entry name" value="PUL"/>
    <property type="match status" value="1"/>
</dbReference>
<organism evidence="6 7">
    <name type="scientific">Emericellopsis atlantica</name>
    <dbReference type="NCBI Taxonomy" id="2614577"/>
    <lineage>
        <taxon>Eukaryota</taxon>
        <taxon>Fungi</taxon>
        <taxon>Dikarya</taxon>
        <taxon>Ascomycota</taxon>
        <taxon>Pezizomycotina</taxon>
        <taxon>Sordariomycetes</taxon>
        <taxon>Hypocreomycetidae</taxon>
        <taxon>Hypocreales</taxon>
        <taxon>Bionectriaceae</taxon>
        <taxon>Emericellopsis</taxon>
    </lineage>
</organism>
<comment type="similarity">
    <text evidence="1">Belongs to the DeSI family.</text>
</comment>
<dbReference type="GeneID" id="70288865"/>
<evidence type="ECO:0000259" key="4">
    <source>
        <dbReference type="PROSITE" id="PS51396"/>
    </source>
</evidence>
<evidence type="ECO:0000256" key="1">
    <source>
        <dbReference type="ARBA" id="ARBA00008140"/>
    </source>
</evidence>
<dbReference type="Gene3D" id="3.90.1720.30">
    <property type="entry name" value="PPPDE domains"/>
    <property type="match status" value="1"/>
</dbReference>
<keyword evidence="7" id="KW-1185">Reference proteome</keyword>
<dbReference type="CDD" id="cd02947">
    <property type="entry name" value="TRX_family"/>
    <property type="match status" value="1"/>
</dbReference>
<dbReference type="InterPro" id="IPR042266">
    <property type="entry name" value="PPPDE_sf"/>
</dbReference>
<feature type="domain" description="PPPDE" evidence="5">
    <location>
        <begin position="1"/>
        <end position="141"/>
    </location>
</feature>
<dbReference type="Gene3D" id="1.25.10.10">
    <property type="entry name" value="Leucine-rich Repeat Variant"/>
    <property type="match status" value="1"/>
</dbReference>
<feature type="domain" description="PUL" evidence="4">
    <location>
        <begin position="287"/>
        <end position="569"/>
    </location>
</feature>
<dbReference type="OrthoDB" id="21221at2759"/>
<dbReference type="SUPFAM" id="SSF52833">
    <property type="entry name" value="Thioredoxin-like"/>
    <property type="match status" value="1"/>
</dbReference>
<dbReference type="PROSITE" id="PS51396">
    <property type="entry name" value="PUL"/>
    <property type="match status" value="1"/>
</dbReference>
<dbReference type="PANTHER" id="PTHR12378">
    <property type="entry name" value="DESUMOYLATING ISOPEPTIDASE"/>
    <property type="match status" value="1"/>
</dbReference>
<dbReference type="Pfam" id="PF00085">
    <property type="entry name" value="Thioredoxin"/>
    <property type="match status" value="1"/>
</dbReference>
<dbReference type="AlphaFoldDB" id="A0A9P7ZIL2"/>
<dbReference type="PROSITE" id="PS51858">
    <property type="entry name" value="PPPDE"/>
    <property type="match status" value="1"/>
</dbReference>
<proteinExistence type="inferred from homology"/>
<dbReference type="GO" id="GO:0070646">
    <property type="term" value="P:protein modification by small protein removal"/>
    <property type="evidence" value="ECO:0007669"/>
    <property type="project" value="TreeGrafter"/>
</dbReference>
<evidence type="ECO:0000256" key="3">
    <source>
        <dbReference type="ARBA" id="ARBA00022801"/>
    </source>
</evidence>
<evidence type="ECO:0000313" key="7">
    <source>
        <dbReference type="Proteomes" id="UP000887229"/>
    </source>
</evidence>
<evidence type="ECO:0000313" key="6">
    <source>
        <dbReference type="EMBL" id="KAG9252759.1"/>
    </source>
</evidence>
<keyword evidence="2" id="KW-0645">Protease</keyword>
<comment type="caution">
    <text evidence="6">The sequence shown here is derived from an EMBL/GenBank/DDBJ whole genome shotgun (WGS) entry which is preliminary data.</text>
</comment>
<dbReference type="InterPro" id="IPR011989">
    <property type="entry name" value="ARM-like"/>
</dbReference>
<dbReference type="Pfam" id="PF05903">
    <property type="entry name" value="Peptidase_C97"/>
    <property type="match status" value="1"/>
</dbReference>
<dbReference type="Proteomes" id="UP000887229">
    <property type="component" value="Unassembled WGS sequence"/>
</dbReference>
<dbReference type="InterPro" id="IPR008580">
    <property type="entry name" value="PPPDE_dom"/>
</dbReference>
<keyword evidence="3" id="KW-0378">Hydrolase</keyword>
<evidence type="ECO:0000256" key="2">
    <source>
        <dbReference type="ARBA" id="ARBA00022670"/>
    </source>
</evidence>
<dbReference type="InterPro" id="IPR013766">
    <property type="entry name" value="Thioredoxin_domain"/>
</dbReference>
<dbReference type="EMBL" id="MU251260">
    <property type="protein sequence ID" value="KAG9252759.1"/>
    <property type="molecule type" value="Genomic_DNA"/>
</dbReference>
<dbReference type="InterPro" id="IPR013535">
    <property type="entry name" value="PUL_dom"/>
</dbReference>
<sequence>MDVHLLVYDLSGGLARQMSLGILGFQLDAIYHTSIELGGREYVYDGGILAIAPGSSHLGQPLERLLLGKTSLTFDIIDEYLDSVRSIFTVEAYDLFRHNCNNFTDSFANFLLGKGIPSHISSMPQAVLESPMGRMLLAALTQGVNNGRQNGSIMGIQQQPHPKPQNTTSTVISVADSSELTHMLENASASCAVIFFTSRACAPCETLDPTYTQLARDFGSQSVFLKVDIERMPDVASQFSVKATPAFVTFLRGQRHGDWTGGSPANLQQKIELLCQMAATEHPHLRLKIPSFSSLVSAPITYAKIPPLSKSLTRLGDGIAARQVVRDLIKYLEVRESKEIQDAVLPSLHDLSIFVRGALEEVPVDARFVVVDLLRCAVTDPRISGYFAEEKSYKCIMRILALVDDGPGYPYALRLVTLQMACNMFTSPLFARELLAGGNLLRATIKLILTSFLDESHNSSRVAAASLLFNVVVEDRRSKRESPTSGLSDSDQVELAAALLEAIGQEQGSADALRGMLLALGHLFVEADLDGELADLLRVLDAQHTVLQKKAVFPREPLVDDVGGELLGRGLSKP</sequence>